<organism evidence="7 8">
    <name type="scientific">Denitrobaculum tricleocarpae</name>
    <dbReference type="NCBI Taxonomy" id="2591009"/>
    <lineage>
        <taxon>Bacteria</taxon>
        <taxon>Pseudomonadati</taxon>
        <taxon>Pseudomonadota</taxon>
        <taxon>Alphaproteobacteria</taxon>
        <taxon>Rhodospirillales</taxon>
        <taxon>Rhodospirillaceae</taxon>
        <taxon>Denitrobaculum</taxon>
    </lineage>
</organism>
<evidence type="ECO:0000256" key="1">
    <source>
        <dbReference type="ARBA" id="ARBA00004651"/>
    </source>
</evidence>
<dbReference type="Pfam" id="PF01810">
    <property type="entry name" value="LysE"/>
    <property type="match status" value="1"/>
</dbReference>
<dbReference type="EMBL" id="VHSH01000001">
    <property type="protein sequence ID" value="TQV83868.1"/>
    <property type="molecule type" value="Genomic_DNA"/>
</dbReference>
<evidence type="ECO:0000313" key="8">
    <source>
        <dbReference type="Proteomes" id="UP000315252"/>
    </source>
</evidence>
<feature type="transmembrane region" description="Helical" evidence="6">
    <location>
        <begin position="107"/>
        <end position="134"/>
    </location>
</feature>
<keyword evidence="3 6" id="KW-0812">Transmembrane</keyword>
<accession>A0A545U340</accession>
<comment type="caution">
    <text evidence="7">The sequence shown here is derived from an EMBL/GenBank/DDBJ whole genome shotgun (WGS) entry which is preliminary data.</text>
</comment>
<dbReference type="GO" id="GO:0015171">
    <property type="term" value="F:amino acid transmembrane transporter activity"/>
    <property type="evidence" value="ECO:0007669"/>
    <property type="project" value="TreeGrafter"/>
</dbReference>
<dbReference type="AlphaFoldDB" id="A0A545U340"/>
<protein>
    <submittedName>
        <fullName evidence="7">LysE family translocator</fullName>
    </submittedName>
</protein>
<dbReference type="PANTHER" id="PTHR30086">
    <property type="entry name" value="ARGININE EXPORTER PROTEIN ARGO"/>
    <property type="match status" value="1"/>
</dbReference>
<evidence type="ECO:0000256" key="6">
    <source>
        <dbReference type="SAM" id="Phobius"/>
    </source>
</evidence>
<evidence type="ECO:0000256" key="5">
    <source>
        <dbReference type="ARBA" id="ARBA00023136"/>
    </source>
</evidence>
<dbReference type="OrthoDB" id="7874789at2"/>
<feature type="transmembrane region" description="Helical" evidence="6">
    <location>
        <begin position="40"/>
        <end position="60"/>
    </location>
</feature>
<sequence length="211" mass="21386">MIMLFFQGLLLGLSVAAPVGPIGVLCIRRSLSQGMGVGFASGLGAAVADAFYGAVAAFGLTAISSFLIEIEGALLLGGGLFLLWLGVKTFRAVPAPLGSGGQNGGAASAFLSCVVLTLANPATIFSFVALFSGLGFAGSSTAQAHGYGGAVILVAGVFLGSALWWLGLSGSVGLFRNRMTSHALKRINQLSGSILTVFGLAALMRFVWPDI</sequence>
<feature type="transmembrane region" description="Helical" evidence="6">
    <location>
        <begin position="67"/>
        <end position="87"/>
    </location>
</feature>
<reference evidence="7 8" key="1">
    <citation type="submission" date="2019-06" db="EMBL/GenBank/DDBJ databases">
        <title>Whole genome sequence for Rhodospirillaceae sp. R148.</title>
        <authorList>
            <person name="Wang G."/>
        </authorList>
    </citation>
    <scope>NUCLEOTIDE SEQUENCE [LARGE SCALE GENOMIC DNA]</scope>
    <source>
        <strain evidence="7 8">R148</strain>
    </source>
</reference>
<dbReference type="InterPro" id="IPR001123">
    <property type="entry name" value="LeuE-type"/>
</dbReference>
<feature type="transmembrane region" description="Helical" evidence="6">
    <location>
        <begin position="187"/>
        <end position="208"/>
    </location>
</feature>
<keyword evidence="2" id="KW-1003">Cell membrane</keyword>
<proteinExistence type="predicted"/>
<gene>
    <name evidence="7" type="ORF">FKG95_04630</name>
</gene>
<feature type="transmembrane region" description="Helical" evidence="6">
    <location>
        <begin position="146"/>
        <end position="167"/>
    </location>
</feature>
<keyword evidence="8" id="KW-1185">Reference proteome</keyword>
<evidence type="ECO:0000256" key="3">
    <source>
        <dbReference type="ARBA" id="ARBA00022692"/>
    </source>
</evidence>
<name>A0A545U340_9PROT</name>
<evidence type="ECO:0000313" key="7">
    <source>
        <dbReference type="EMBL" id="TQV83868.1"/>
    </source>
</evidence>
<evidence type="ECO:0000256" key="4">
    <source>
        <dbReference type="ARBA" id="ARBA00022989"/>
    </source>
</evidence>
<dbReference type="PANTHER" id="PTHR30086:SF20">
    <property type="entry name" value="ARGININE EXPORTER PROTEIN ARGO-RELATED"/>
    <property type="match status" value="1"/>
</dbReference>
<keyword evidence="4 6" id="KW-1133">Transmembrane helix</keyword>
<keyword evidence="5 6" id="KW-0472">Membrane</keyword>
<comment type="subcellular location">
    <subcellularLocation>
        <location evidence="1">Cell membrane</location>
        <topology evidence="1">Multi-pass membrane protein</topology>
    </subcellularLocation>
</comment>
<dbReference type="Proteomes" id="UP000315252">
    <property type="component" value="Unassembled WGS sequence"/>
</dbReference>
<dbReference type="GO" id="GO:0005886">
    <property type="term" value="C:plasma membrane"/>
    <property type="evidence" value="ECO:0007669"/>
    <property type="project" value="UniProtKB-SubCell"/>
</dbReference>
<evidence type="ECO:0000256" key="2">
    <source>
        <dbReference type="ARBA" id="ARBA00022475"/>
    </source>
</evidence>